<evidence type="ECO:0000259" key="1">
    <source>
        <dbReference type="Pfam" id="PF13439"/>
    </source>
</evidence>
<dbReference type="Pfam" id="PF13439">
    <property type="entry name" value="Glyco_transf_4"/>
    <property type="match status" value="1"/>
</dbReference>
<dbReference type="EMBL" id="FNEM01000006">
    <property type="protein sequence ID" value="SDJ25202.1"/>
    <property type="molecule type" value="Genomic_DNA"/>
</dbReference>
<feature type="domain" description="Glycosyltransferase subfamily 4-like N-terminal" evidence="1">
    <location>
        <begin position="16"/>
        <end position="148"/>
    </location>
</feature>
<dbReference type="SUPFAM" id="SSF53756">
    <property type="entry name" value="UDP-Glycosyltransferase/glycogen phosphorylase"/>
    <property type="match status" value="1"/>
</dbReference>
<reference evidence="3" key="1">
    <citation type="submission" date="2016-10" db="EMBL/GenBank/DDBJ databases">
        <authorList>
            <person name="Varghese N."/>
            <person name="Submissions S."/>
        </authorList>
    </citation>
    <scope>NUCLEOTIDE SEQUENCE [LARGE SCALE GENOMIC DNA]</scope>
    <source>
        <strain evidence="3">DSM 23317</strain>
    </source>
</reference>
<dbReference type="Gene3D" id="3.40.50.2000">
    <property type="entry name" value="Glycogen Phosphorylase B"/>
    <property type="match status" value="2"/>
</dbReference>
<organism evidence="2 3">
    <name type="scientific">Ferrimonas sediminum</name>
    <dbReference type="NCBI Taxonomy" id="718193"/>
    <lineage>
        <taxon>Bacteria</taxon>
        <taxon>Pseudomonadati</taxon>
        <taxon>Pseudomonadota</taxon>
        <taxon>Gammaproteobacteria</taxon>
        <taxon>Alteromonadales</taxon>
        <taxon>Ferrimonadaceae</taxon>
        <taxon>Ferrimonas</taxon>
    </lineage>
</organism>
<protein>
    <submittedName>
        <fullName evidence="2">Glycosyltransferase involved in cell wall bisynthesis</fullName>
    </submittedName>
</protein>
<dbReference type="PANTHER" id="PTHR12526">
    <property type="entry name" value="GLYCOSYLTRANSFERASE"/>
    <property type="match status" value="1"/>
</dbReference>
<dbReference type="RefSeq" id="WP_176819254.1">
    <property type="nucleotide sequence ID" value="NZ_FNEM01000006.1"/>
</dbReference>
<dbReference type="AlphaFoldDB" id="A0A1G8S7K5"/>
<dbReference type="Proteomes" id="UP000199527">
    <property type="component" value="Unassembled WGS sequence"/>
</dbReference>
<evidence type="ECO:0000313" key="3">
    <source>
        <dbReference type="Proteomes" id="UP000199527"/>
    </source>
</evidence>
<evidence type="ECO:0000313" key="2">
    <source>
        <dbReference type="EMBL" id="SDJ25202.1"/>
    </source>
</evidence>
<dbReference type="GO" id="GO:0016757">
    <property type="term" value="F:glycosyltransferase activity"/>
    <property type="evidence" value="ECO:0007669"/>
    <property type="project" value="UniProtKB-ARBA"/>
</dbReference>
<accession>A0A1G8S7K5</accession>
<dbReference type="Pfam" id="PF13692">
    <property type="entry name" value="Glyco_trans_1_4"/>
    <property type="match status" value="1"/>
</dbReference>
<dbReference type="InterPro" id="IPR028098">
    <property type="entry name" value="Glyco_trans_4-like_N"/>
</dbReference>
<keyword evidence="2" id="KW-0808">Transferase</keyword>
<name>A0A1G8S7K5_9GAMM</name>
<proteinExistence type="predicted"/>
<keyword evidence="3" id="KW-1185">Reference proteome</keyword>
<dbReference type="PANTHER" id="PTHR12526:SF630">
    <property type="entry name" value="GLYCOSYLTRANSFERASE"/>
    <property type="match status" value="1"/>
</dbReference>
<sequence length="352" mass="39218">MTPTLAVKLVIDGRHFGGIEAHLCLLYQRLHQQRVPCQLVLLSAYSESSFKTQLKLQKIPFIELKGSWLSKLRQLAALSHHSVLHSHGYKANVLTRLACRLSGTRPVATFHAGEPGQGRLAWYNRLDKGSARFSLNVAVSRAIAERVPGPCPVIRNFVSLAATEARTPSSCLRVGFIGRYCRDKGFDRFCRLSQQLPQYQWHSFGQGPLSGHIDGNAIIDHGHVHDIGRHLANLDLLVMPSRFEGLPLAALEAMAAELPIIAYDVGDLTQLVNHQVGALIDAGNHRAMIEAIEHFATLNHQQRQHLGQQARARVEREWNGQATLATYLSLYRQAGQFTPAARPAFFDRWLKG</sequence>
<gene>
    <name evidence="2" type="ORF">SAMN04488540_10693</name>
</gene>